<keyword evidence="3" id="KW-1185">Reference proteome</keyword>
<accession>A0A1G6RD97</accession>
<sequence>MLKVCCFDLDGTLLPIDTDAFIKQYLQELAPYMAEIIPPEKLVPLIWEATKVTIADQDKHRTNEEVFQEHFLAQSGVKKEEIWPLFDRFYTEHFPTLKKYVQTSSLSRQVVQAALDRGYRVAVATNPIFPREAVLERLRWAQVEDLVELYTAYEDTHFCKPHSGYYQEVARKMGVEPEECAMIGNDVQEDMVAGTLGMKTYLVTDFRIDRGEPAYTCDQKGTLEQLLTDIREGKGIFVEESLKA</sequence>
<dbReference type="SFLD" id="SFLDS00003">
    <property type="entry name" value="Haloacid_Dehalogenase"/>
    <property type="match status" value="1"/>
</dbReference>
<dbReference type="RefSeq" id="WP_091573025.1">
    <property type="nucleotide sequence ID" value="NZ_FMZA01000027.1"/>
</dbReference>
<dbReference type="InterPro" id="IPR051540">
    <property type="entry name" value="S-2-haloacid_dehalogenase"/>
</dbReference>
<dbReference type="GO" id="GO:0016787">
    <property type="term" value="F:hydrolase activity"/>
    <property type="evidence" value="ECO:0007669"/>
    <property type="project" value="UniProtKB-KW"/>
</dbReference>
<evidence type="ECO:0000256" key="1">
    <source>
        <dbReference type="ARBA" id="ARBA00022801"/>
    </source>
</evidence>
<dbReference type="EMBL" id="FMZA01000027">
    <property type="protein sequence ID" value="SDD01866.1"/>
    <property type="molecule type" value="Genomic_DNA"/>
</dbReference>
<dbReference type="PRINTS" id="PR00413">
    <property type="entry name" value="HADHALOGNASE"/>
</dbReference>
<dbReference type="Gene3D" id="3.40.50.1000">
    <property type="entry name" value="HAD superfamily/HAD-like"/>
    <property type="match status" value="1"/>
</dbReference>
<protein>
    <submittedName>
        <fullName evidence="2">FMN phosphatase YigB, HAD superfamily</fullName>
    </submittedName>
</protein>
<evidence type="ECO:0000313" key="3">
    <source>
        <dbReference type="Proteomes" id="UP000199387"/>
    </source>
</evidence>
<dbReference type="STRING" id="1236220.SAMN04488112_12726"/>
<dbReference type="InterPro" id="IPR023214">
    <property type="entry name" value="HAD_sf"/>
</dbReference>
<dbReference type="OrthoDB" id="9809962at2"/>
<dbReference type="PANTHER" id="PTHR43316:SF3">
    <property type="entry name" value="HALOACID DEHALOGENASE, TYPE II (AFU_ORTHOLOGUE AFUA_2G07750)-RELATED"/>
    <property type="match status" value="1"/>
</dbReference>
<evidence type="ECO:0000313" key="2">
    <source>
        <dbReference type="EMBL" id="SDD01866.1"/>
    </source>
</evidence>
<gene>
    <name evidence="2" type="ORF">SAMN04488112_12726</name>
</gene>
<reference evidence="2 3" key="1">
    <citation type="submission" date="2016-10" db="EMBL/GenBank/DDBJ databases">
        <authorList>
            <person name="de Groot N.N."/>
        </authorList>
    </citation>
    <scope>NUCLEOTIDE SEQUENCE [LARGE SCALE GENOMIC DNA]</scope>
    <source>
        <strain evidence="2 3">DSM 45514</strain>
    </source>
</reference>
<dbReference type="Proteomes" id="UP000199387">
    <property type="component" value="Unassembled WGS sequence"/>
</dbReference>
<dbReference type="AlphaFoldDB" id="A0A1G6RD97"/>
<proteinExistence type="predicted"/>
<dbReference type="SUPFAM" id="SSF56784">
    <property type="entry name" value="HAD-like"/>
    <property type="match status" value="1"/>
</dbReference>
<dbReference type="Pfam" id="PF00702">
    <property type="entry name" value="Hydrolase"/>
    <property type="match status" value="1"/>
</dbReference>
<dbReference type="PANTHER" id="PTHR43316">
    <property type="entry name" value="HYDROLASE, HALOACID DELAHOGENASE-RELATED"/>
    <property type="match status" value="1"/>
</dbReference>
<dbReference type="SFLD" id="SFLDG01129">
    <property type="entry name" value="C1.5:_HAD__Beta-PGM__Phosphata"/>
    <property type="match status" value="1"/>
</dbReference>
<keyword evidence="1" id="KW-0378">Hydrolase</keyword>
<dbReference type="InterPro" id="IPR006439">
    <property type="entry name" value="HAD-SF_hydro_IA"/>
</dbReference>
<name>A0A1G6RD97_9BACL</name>
<organism evidence="2 3">
    <name type="scientific">Melghirimyces thermohalophilus</name>
    <dbReference type="NCBI Taxonomy" id="1236220"/>
    <lineage>
        <taxon>Bacteria</taxon>
        <taxon>Bacillati</taxon>
        <taxon>Bacillota</taxon>
        <taxon>Bacilli</taxon>
        <taxon>Bacillales</taxon>
        <taxon>Thermoactinomycetaceae</taxon>
        <taxon>Melghirimyces</taxon>
    </lineage>
</organism>
<dbReference type="InterPro" id="IPR036412">
    <property type="entry name" value="HAD-like_sf"/>
</dbReference>